<keyword evidence="1" id="KW-0732">Signal</keyword>
<dbReference type="EMBL" id="CP045503">
    <property type="protein sequence ID" value="QPG59654.1"/>
    <property type="molecule type" value="Genomic_DNA"/>
</dbReference>
<protein>
    <submittedName>
        <fullName evidence="2">Uncharacterized protein</fullName>
    </submittedName>
</protein>
<dbReference type="RefSeq" id="WP_142873915.1">
    <property type="nucleotide sequence ID" value="NZ_CP045503.2"/>
</dbReference>
<evidence type="ECO:0000313" key="2">
    <source>
        <dbReference type="EMBL" id="QPG59654.1"/>
    </source>
</evidence>
<feature type="chain" id="PRO_5046208584" evidence="1">
    <location>
        <begin position="29"/>
        <end position="99"/>
    </location>
</feature>
<feature type="signal peptide" evidence="1">
    <location>
        <begin position="1"/>
        <end position="28"/>
    </location>
</feature>
<name>A0ABX6VBB1_9GAMM</name>
<reference evidence="2" key="1">
    <citation type="submission" date="2021-07" db="EMBL/GenBank/DDBJ databases">
        <title>Shewanella sp. YLB-07 whole genome sequence.</title>
        <authorList>
            <person name="Yu L."/>
        </authorList>
    </citation>
    <scope>NUCLEOTIDE SEQUENCE</scope>
    <source>
        <strain evidence="2">YLB-08</strain>
    </source>
</reference>
<evidence type="ECO:0000256" key="1">
    <source>
        <dbReference type="SAM" id="SignalP"/>
    </source>
</evidence>
<dbReference type="Proteomes" id="UP000316416">
    <property type="component" value="Chromosome"/>
</dbReference>
<sequence>MFNSTAKKITKTALVIAVLMGASMGAHADSLIPSDLTSNIEKNIAAQMQDMMQVAQTELSLSLQTQLSEAMFEMNSNEDVSQLAQEQSEKVITSAMVKE</sequence>
<proteinExistence type="predicted"/>
<gene>
    <name evidence="2" type="ORF">FM038_021450</name>
</gene>
<keyword evidence="3" id="KW-1185">Reference proteome</keyword>
<evidence type="ECO:0000313" key="3">
    <source>
        <dbReference type="Proteomes" id="UP000316416"/>
    </source>
</evidence>
<organism evidence="2 3">
    <name type="scientific">Shewanella eurypsychrophilus</name>
    <dbReference type="NCBI Taxonomy" id="2593656"/>
    <lineage>
        <taxon>Bacteria</taxon>
        <taxon>Pseudomonadati</taxon>
        <taxon>Pseudomonadota</taxon>
        <taxon>Gammaproteobacteria</taxon>
        <taxon>Alteromonadales</taxon>
        <taxon>Shewanellaceae</taxon>
        <taxon>Shewanella</taxon>
    </lineage>
</organism>
<accession>A0ABX6VBB1</accession>